<dbReference type="InterPro" id="IPR015943">
    <property type="entry name" value="WD40/YVTN_repeat-like_dom_sf"/>
</dbReference>
<evidence type="ECO:0000256" key="5">
    <source>
        <dbReference type="ARBA" id="ARBA00059273"/>
    </source>
</evidence>
<evidence type="ECO:0000256" key="1">
    <source>
        <dbReference type="ARBA" id="ARBA00004496"/>
    </source>
</evidence>
<dbReference type="Gene3D" id="2.130.10.10">
    <property type="entry name" value="YVTN repeat-like/Quinoprotein amine dehydrogenase"/>
    <property type="match status" value="1"/>
</dbReference>
<keyword evidence="10" id="KW-1185">Reference proteome</keyword>
<feature type="compositionally biased region" description="Basic and acidic residues" evidence="8">
    <location>
        <begin position="290"/>
        <end position="299"/>
    </location>
</feature>
<keyword evidence="2" id="KW-0963">Cytoplasm</keyword>
<reference evidence="9" key="2">
    <citation type="submission" date="2017-10" db="EMBL/GenBank/DDBJ databases">
        <title>Ladona fulva Genome sequencing and assembly.</title>
        <authorList>
            <person name="Murali S."/>
            <person name="Richards S."/>
            <person name="Bandaranaike D."/>
            <person name="Bellair M."/>
            <person name="Blankenburg K."/>
            <person name="Chao H."/>
            <person name="Dinh H."/>
            <person name="Doddapaneni H."/>
            <person name="Dugan-Rocha S."/>
            <person name="Elkadiri S."/>
            <person name="Gnanaolivu R."/>
            <person name="Hernandez B."/>
            <person name="Skinner E."/>
            <person name="Javaid M."/>
            <person name="Lee S."/>
            <person name="Li M."/>
            <person name="Ming W."/>
            <person name="Munidasa M."/>
            <person name="Muniz J."/>
            <person name="Nguyen L."/>
            <person name="Hughes D."/>
            <person name="Osuji N."/>
            <person name="Pu L.-L."/>
            <person name="Puazo M."/>
            <person name="Qu C."/>
            <person name="Quiroz J."/>
            <person name="Raj R."/>
            <person name="Weissenberger G."/>
            <person name="Xin Y."/>
            <person name="Zou X."/>
            <person name="Han Y."/>
            <person name="Worley K."/>
            <person name="Muzny D."/>
            <person name="Gibbs R."/>
        </authorList>
    </citation>
    <scope>NUCLEOTIDE SEQUENCE</scope>
    <source>
        <strain evidence="9">Sampled in the wild</strain>
    </source>
</reference>
<dbReference type="PROSITE" id="PS00678">
    <property type="entry name" value="WD_REPEATS_1"/>
    <property type="match status" value="1"/>
</dbReference>
<feature type="region of interest" description="Disordered" evidence="8">
    <location>
        <begin position="1"/>
        <end position="60"/>
    </location>
</feature>
<feature type="repeat" description="WD" evidence="7">
    <location>
        <begin position="394"/>
        <end position="435"/>
    </location>
</feature>
<evidence type="ECO:0000256" key="6">
    <source>
        <dbReference type="ARBA" id="ARBA00072425"/>
    </source>
</evidence>
<dbReference type="Pfam" id="PF00400">
    <property type="entry name" value="WD40"/>
    <property type="match status" value="3"/>
</dbReference>
<dbReference type="SUPFAM" id="SSF50998">
    <property type="entry name" value="Quinoprotein alcohol dehydrogenase-like"/>
    <property type="match status" value="1"/>
</dbReference>
<comment type="caution">
    <text evidence="9">The sequence shown here is derived from an EMBL/GenBank/DDBJ whole genome shotgun (WGS) entry which is preliminary data.</text>
</comment>
<protein>
    <recommendedName>
        <fullName evidence="6">Angio-associated migratory cell protein</fullName>
    </recommendedName>
</protein>
<keyword evidence="3 7" id="KW-0853">WD repeat</keyword>
<dbReference type="GO" id="GO:0005737">
    <property type="term" value="C:cytoplasm"/>
    <property type="evidence" value="ECO:0007669"/>
    <property type="project" value="UniProtKB-SubCell"/>
</dbReference>
<comment type="subcellular location">
    <subcellularLocation>
        <location evidence="1">Cytoplasm</location>
    </subcellularLocation>
</comment>
<feature type="repeat" description="WD" evidence="7">
    <location>
        <begin position="110"/>
        <end position="151"/>
    </location>
</feature>
<evidence type="ECO:0000313" key="9">
    <source>
        <dbReference type="EMBL" id="KAG8231921.1"/>
    </source>
</evidence>
<dbReference type="PROSITE" id="PS50082">
    <property type="entry name" value="WD_REPEATS_2"/>
    <property type="match status" value="3"/>
</dbReference>
<comment type="function">
    <text evidence="5">Plays a role in angiogenesis and cell migration. In smooth muscle cell migration, may act through the RhoA pathway.</text>
</comment>
<dbReference type="InterPro" id="IPR001680">
    <property type="entry name" value="WD40_rpt"/>
</dbReference>
<evidence type="ECO:0000256" key="4">
    <source>
        <dbReference type="ARBA" id="ARBA00022737"/>
    </source>
</evidence>
<dbReference type="InterPro" id="IPR019775">
    <property type="entry name" value="WD40_repeat_CS"/>
</dbReference>
<evidence type="ECO:0000256" key="3">
    <source>
        <dbReference type="ARBA" id="ARBA00022574"/>
    </source>
</evidence>
<organism evidence="9 10">
    <name type="scientific">Ladona fulva</name>
    <name type="common">Scarce chaser dragonfly</name>
    <name type="synonym">Libellula fulva</name>
    <dbReference type="NCBI Taxonomy" id="123851"/>
    <lineage>
        <taxon>Eukaryota</taxon>
        <taxon>Metazoa</taxon>
        <taxon>Ecdysozoa</taxon>
        <taxon>Arthropoda</taxon>
        <taxon>Hexapoda</taxon>
        <taxon>Insecta</taxon>
        <taxon>Pterygota</taxon>
        <taxon>Palaeoptera</taxon>
        <taxon>Odonata</taxon>
        <taxon>Epiprocta</taxon>
        <taxon>Anisoptera</taxon>
        <taxon>Libelluloidea</taxon>
        <taxon>Libellulidae</taxon>
        <taxon>Ladona</taxon>
    </lineage>
</organism>
<reference evidence="9" key="1">
    <citation type="submission" date="2013-04" db="EMBL/GenBank/DDBJ databases">
        <authorList>
            <person name="Qu J."/>
            <person name="Murali S.C."/>
            <person name="Bandaranaike D."/>
            <person name="Bellair M."/>
            <person name="Blankenburg K."/>
            <person name="Chao H."/>
            <person name="Dinh H."/>
            <person name="Doddapaneni H."/>
            <person name="Downs B."/>
            <person name="Dugan-Rocha S."/>
            <person name="Elkadiri S."/>
            <person name="Gnanaolivu R.D."/>
            <person name="Hernandez B."/>
            <person name="Javaid M."/>
            <person name="Jayaseelan J.C."/>
            <person name="Lee S."/>
            <person name="Li M."/>
            <person name="Ming W."/>
            <person name="Munidasa M."/>
            <person name="Muniz J."/>
            <person name="Nguyen L."/>
            <person name="Ongeri F."/>
            <person name="Osuji N."/>
            <person name="Pu L.-L."/>
            <person name="Puazo M."/>
            <person name="Qu C."/>
            <person name="Quiroz J."/>
            <person name="Raj R."/>
            <person name="Weissenberger G."/>
            <person name="Xin Y."/>
            <person name="Zou X."/>
            <person name="Han Y."/>
            <person name="Richards S."/>
            <person name="Worley K."/>
            <person name="Muzny D."/>
            <person name="Gibbs R."/>
        </authorList>
    </citation>
    <scope>NUCLEOTIDE SEQUENCE</scope>
    <source>
        <strain evidence="9">Sampled in the wild</strain>
    </source>
</reference>
<evidence type="ECO:0000313" key="10">
    <source>
        <dbReference type="Proteomes" id="UP000792457"/>
    </source>
</evidence>
<evidence type="ECO:0000256" key="7">
    <source>
        <dbReference type="PROSITE-ProRule" id="PRU00221"/>
    </source>
</evidence>
<gene>
    <name evidence="9" type="ORF">J437_LFUL011390</name>
</gene>
<name>A0A8K0P353_LADFU</name>
<sequence length="435" mass="47225">MLNMFLKDTPPSSPDITSSMDEEEVEFYDEDIEERVESGTEDLPDDGDDNEEPDEMSEPTQDDADLVFEAHTSPVFCCDLSPLGSLAVTGGQDDMAYVWNIQTGQTELKCEGHKDSVSHVAFNHDGSYVATADMSGIIQVWKISNKNLIWSYTMGDLSWMKWHHGANVLLAGAVSGEVYIWRIPSGDCKVLQGHGEKNSCGLVMPDGKRAVICYEDAVLKIFDLRSEAGLHRIEVGGRISSESIPISVTSHSDNTLVLVGATNGTATLVNTQTGKVLSVLDCRNSSAARTSERSPRGPDEAEEPESTNSSSSVEAVGLCANASLPLAATGTLDGRLLIWDISKQMRRHECQLDSGVTCLQWNENASNDSMVWVGCVGGEIYQVDSRSGRTETRLFGHTDSILSLCLSKDGNILLTSANDCKARVFRLDGRPSTTT</sequence>
<feature type="repeat" description="WD" evidence="7">
    <location>
        <begin position="68"/>
        <end position="109"/>
    </location>
</feature>
<evidence type="ECO:0000256" key="2">
    <source>
        <dbReference type="ARBA" id="ARBA00022490"/>
    </source>
</evidence>
<proteinExistence type="predicted"/>
<dbReference type="EMBL" id="KZ308583">
    <property type="protein sequence ID" value="KAG8231921.1"/>
    <property type="molecule type" value="Genomic_DNA"/>
</dbReference>
<dbReference type="PANTHER" id="PTHR19857">
    <property type="entry name" value="MITOCHONDRIAL DIVISION PROTEIN 1-RELATED"/>
    <property type="match status" value="1"/>
</dbReference>
<dbReference type="PROSITE" id="PS50294">
    <property type="entry name" value="WD_REPEATS_REGION"/>
    <property type="match status" value="3"/>
</dbReference>
<dbReference type="PANTHER" id="PTHR19857:SF8">
    <property type="entry name" value="ANGIO-ASSOCIATED MIGRATORY CELL PROTEIN"/>
    <property type="match status" value="1"/>
</dbReference>
<evidence type="ECO:0000256" key="8">
    <source>
        <dbReference type="SAM" id="MobiDB-lite"/>
    </source>
</evidence>
<feature type="compositionally biased region" description="Low complexity" evidence="8">
    <location>
        <begin position="8"/>
        <end position="19"/>
    </location>
</feature>
<dbReference type="FunFam" id="2.130.10.10:FF:000074">
    <property type="entry name" value="Angio-associated migratory cell protein-like protein"/>
    <property type="match status" value="1"/>
</dbReference>
<keyword evidence="4" id="KW-0677">Repeat</keyword>
<dbReference type="InterPro" id="IPR051179">
    <property type="entry name" value="WD_repeat_multifunction"/>
</dbReference>
<dbReference type="OrthoDB" id="10261640at2759"/>
<dbReference type="SMART" id="SM00320">
    <property type="entry name" value="WD40"/>
    <property type="match status" value="7"/>
</dbReference>
<dbReference type="InterPro" id="IPR011047">
    <property type="entry name" value="Quinoprotein_ADH-like_sf"/>
</dbReference>
<accession>A0A8K0P353</accession>
<dbReference type="AlphaFoldDB" id="A0A8K0P353"/>
<feature type="region of interest" description="Disordered" evidence="8">
    <location>
        <begin position="287"/>
        <end position="312"/>
    </location>
</feature>
<dbReference type="Proteomes" id="UP000792457">
    <property type="component" value="Unassembled WGS sequence"/>
</dbReference>
<feature type="compositionally biased region" description="Acidic residues" evidence="8">
    <location>
        <begin position="20"/>
        <end position="60"/>
    </location>
</feature>